<protein>
    <submittedName>
        <fullName evidence="2">Integrase catalytic domain-containing protein</fullName>
    </submittedName>
</protein>
<reference evidence="2" key="1">
    <citation type="submission" date="2020-07" db="EMBL/GenBank/DDBJ databases">
        <title>Multicomponent nature underlies the extraordinary mechanical properties of spider dragline silk.</title>
        <authorList>
            <person name="Kono N."/>
            <person name="Nakamura H."/>
            <person name="Mori M."/>
            <person name="Yoshida Y."/>
            <person name="Ohtoshi R."/>
            <person name="Malay A.D."/>
            <person name="Moran D.A.P."/>
            <person name="Tomita M."/>
            <person name="Numata K."/>
            <person name="Arakawa K."/>
        </authorList>
    </citation>
    <scope>NUCLEOTIDE SEQUENCE</scope>
</reference>
<accession>A0A8X6JV43</accession>
<feature type="domain" description="Integrase zinc-binding" evidence="1">
    <location>
        <begin position="124"/>
        <end position="173"/>
    </location>
</feature>
<dbReference type="InterPro" id="IPR041588">
    <property type="entry name" value="Integrase_H2C2"/>
</dbReference>
<evidence type="ECO:0000313" key="2">
    <source>
        <dbReference type="EMBL" id="GFR19566.1"/>
    </source>
</evidence>
<dbReference type="Pfam" id="PF17921">
    <property type="entry name" value="Integrase_H2C2"/>
    <property type="match status" value="1"/>
</dbReference>
<dbReference type="Proteomes" id="UP000887116">
    <property type="component" value="Unassembled WGS sequence"/>
</dbReference>
<dbReference type="Gene3D" id="1.10.340.70">
    <property type="match status" value="1"/>
</dbReference>
<dbReference type="AlphaFoldDB" id="A0A8X6JV43"/>
<dbReference type="EMBL" id="BMAO01007939">
    <property type="protein sequence ID" value="GFR19566.1"/>
    <property type="molecule type" value="Genomic_DNA"/>
</dbReference>
<comment type="caution">
    <text evidence="2">The sequence shown here is derived from an EMBL/GenBank/DDBJ whole genome shotgun (WGS) entry which is preliminary data.</text>
</comment>
<organism evidence="2 3">
    <name type="scientific">Trichonephila clavata</name>
    <name type="common">Joro spider</name>
    <name type="synonym">Nephila clavata</name>
    <dbReference type="NCBI Taxonomy" id="2740835"/>
    <lineage>
        <taxon>Eukaryota</taxon>
        <taxon>Metazoa</taxon>
        <taxon>Ecdysozoa</taxon>
        <taxon>Arthropoda</taxon>
        <taxon>Chelicerata</taxon>
        <taxon>Arachnida</taxon>
        <taxon>Araneae</taxon>
        <taxon>Araneomorphae</taxon>
        <taxon>Entelegynae</taxon>
        <taxon>Araneoidea</taxon>
        <taxon>Nephilidae</taxon>
        <taxon>Trichonephila</taxon>
    </lineage>
</organism>
<dbReference type="PANTHER" id="PTHR47331:SF6">
    <property type="entry name" value="DOUBLECORTIN DOMAIN-CONTAINING PROTEIN"/>
    <property type="match status" value="1"/>
</dbReference>
<name>A0A8X6JV43_TRICU</name>
<dbReference type="PANTHER" id="PTHR47331">
    <property type="entry name" value="PHD-TYPE DOMAIN-CONTAINING PROTEIN"/>
    <property type="match status" value="1"/>
</dbReference>
<gene>
    <name evidence="2" type="primary">AVEN_265227_1</name>
    <name evidence="2" type="ORF">TNCT_149281</name>
</gene>
<proteinExistence type="predicted"/>
<keyword evidence="3" id="KW-1185">Reference proteome</keyword>
<evidence type="ECO:0000313" key="3">
    <source>
        <dbReference type="Proteomes" id="UP000887116"/>
    </source>
</evidence>
<dbReference type="OrthoDB" id="6434642at2759"/>
<sequence>MQNNEILPIIDKCSSFLKLQGVLAWCVHFKEKNPLQITTGNLTVAELSTALLCLVRKVQSVYFTTEIWCIERGQQLPDSINLLTLSPFLDERKILCVGGRLRHSNLPAEQKDPKLIPNNHLICDLIVKHYHFSYLHTGAEATLANIRTKFWIVNGRSKVKRVIKQCIKCLKVSAKGKNQMMADGRFIFKCRNPANKKEEPLTSDEMSEAETYLIKQVQLGLFHTEMRAMKNGADICNRSKVLKLSPFLDDKEIIRLNFPNCCILQLHPKNDVYSR</sequence>
<evidence type="ECO:0000259" key="1">
    <source>
        <dbReference type="Pfam" id="PF17921"/>
    </source>
</evidence>